<sequence length="491" mass="56455">MVKRCAWGTCNFDTRYPERLGDGIYFLPFPKPHLNRDKCLLWIKLCGRPQHQLNVEKINKDVYVCSKHFENGGPSTEFPHPHQATRTGSTVGQRCRPSPKKRCESRTKKDRNIRRGALEDEQPPVQQQPEEVQEHLHQHPPLELPSGEMEQELLTLRSMLAQKNAEIEDLKKEKTLTTLTPELLHHSNISNYFRYCTGFTYDQFNDLCTVFAVPNTYTAPQTFVPLTYKRVDREINDMPLRHQLLLVLMKFRQNLDLKDLAYRFQIPERSTGTLFNSWVDYMFGVLGELPAWPHRDTIISQMPDKYKINFGTTLAILDCTEVKIERPSSLVLQSQSFSNYKSTNTLKSLIACDPRGAIMFTSTLFTGSLSDKEIVNKSKFLDLLKTLISHSYLNQGDGVMVDKGFLIEKDLENIGLRVNIPPFAQSNTQMSAADVHKTKKIAAHRVHVERAIAKIKKFKIVSGRIPNIRLGNINQIWYVVSMLSNFQPHIL</sequence>
<evidence type="ECO:0000256" key="1">
    <source>
        <dbReference type="ARBA" id="ARBA00001968"/>
    </source>
</evidence>
<dbReference type="GO" id="GO:0003677">
    <property type="term" value="F:DNA binding"/>
    <property type="evidence" value="ECO:0007669"/>
    <property type="project" value="UniProtKB-UniRule"/>
</dbReference>
<dbReference type="EMBL" id="JAOPHQ010006271">
    <property type="protein sequence ID" value="KAK0132331.1"/>
    <property type="molecule type" value="Genomic_DNA"/>
</dbReference>
<feature type="domain" description="THAP-type" evidence="8">
    <location>
        <begin position="1"/>
        <end position="100"/>
    </location>
</feature>
<evidence type="ECO:0000256" key="7">
    <source>
        <dbReference type="SAM" id="MobiDB-lite"/>
    </source>
</evidence>
<comment type="caution">
    <text evidence="9">The sequence shown here is derived from an EMBL/GenBank/DDBJ whole genome shotgun (WGS) entry which is preliminary data.</text>
</comment>
<dbReference type="AlphaFoldDB" id="A0AA47NNE0"/>
<dbReference type="Proteomes" id="UP001174136">
    <property type="component" value="Unassembled WGS sequence"/>
</dbReference>
<evidence type="ECO:0000256" key="6">
    <source>
        <dbReference type="PROSITE-ProRule" id="PRU00309"/>
    </source>
</evidence>
<keyword evidence="10" id="KW-1185">Reference proteome</keyword>
<evidence type="ECO:0000313" key="9">
    <source>
        <dbReference type="EMBL" id="KAK0132331.1"/>
    </source>
</evidence>
<dbReference type="InterPro" id="IPR027805">
    <property type="entry name" value="Transposase_HTH_dom"/>
</dbReference>
<keyword evidence="5 6" id="KW-0238">DNA-binding</keyword>
<gene>
    <name evidence="9" type="primary">harbi1_150</name>
    <name evidence="9" type="ORF">N1851_032808</name>
</gene>
<keyword evidence="2" id="KW-0479">Metal-binding</keyword>
<protein>
    <submittedName>
        <fullName evidence="9">Nuclease HARBI1</fullName>
    </submittedName>
</protein>
<evidence type="ECO:0000259" key="8">
    <source>
        <dbReference type="PROSITE" id="PS50950"/>
    </source>
</evidence>
<dbReference type="PROSITE" id="PS50950">
    <property type="entry name" value="ZF_THAP"/>
    <property type="match status" value="1"/>
</dbReference>
<dbReference type="GO" id="GO:0008270">
    <property type="term" value="F:zinc ion binding"/>
    <property type="evidence" value="ECO:0007669"/>
    <property type="project" value="UniProtKB-KW"/>
</dbReference>
<evidence type="ECO:0000256" key="2">
    <source>
        <dbReference type="ARBA" id="ARBA00022723"/>
    </source>
</evidence>
<evidence type="ECO:0000313" key="10">
    <source>
        <dbReference type="Proteomes" id="UP001174136"/>
    </source>
</evidence>
<organism evidence="9 10">
    <name type="scientific">Merluccius polli</name>
    <name type="common">Benguela hake</name>
    <name type="synonym">Merluccius cadenati</name>
    <dbReference type="NCBI Taxonomy" id="89951"/>
    <lineage>
        <taxon>Eukaryota</taxon>
        <taxon>Metazoa</taxon>
        <taxon>Chordata</taxon>
        <taxon>Craniata</taxon>
        <taxon>Vertebrata</taxon>
        <taxon>Euteleostomi</taxon>
        <taxon>Actinopterygii</taxon>
        <taxon>Neopterygii</taxon>
        <taxon>Teleostei</taxon>
        <taxon>Neoteleostei</taxon>
        <taxon>Acanthomorphata</taxon>
        <taxon>Zeiogadaria</taxon>
        <taxon>Gadariae</taxon>
        <taxon>Gadiformes</taxon>
        <taxon>Gadoidei</taxon>
        <taxon>Merlucciidae</taxon>
        <taxon>Merluccius</taxon>
    </lineage>
</organism>
<keyword evidence="4" id="KW-0862">Zinc</keyword>
<dbReference type="Pfam" id="PF13613">
    <property type="entry name" value="HTH_Tnp_4"/>
    <property type="match status" value="1"/>
</dbReference>
<comment type="cofactor">
    <cofactor evidence="1">
        <name>a divalent metal cation</name>
        <dbReference type="ChEBI" id="CHEBI:60240"/>
    </cofactor>
</comment>
<evidence type="ECO:0000256" key="3">
    <source>
        <dbReference type="ARBA" id="ARBA00022771"/>
    </source>
</evidence>
<dbReference type="PANTHER" id="PTHR23080">
    <property type="entry name" value="THAP DOMAIN PROTEIN"/>
    <property type="match status" value="1"/>
</dbReference>
<dbReference type="Pfam" id="PF13359">
    <property type="entry name" value="DDE_Tnp_4"/>
    <property type="match status" value="1"/>
</dbReference>
<evidence type="ECO:0000256" key="5">
    <source>
        <dbReference type="ARBA" id="ARBA00023125"/>
    </source>
</evidence>
<reference evidence="9" key="1">
    <citation type="journal article" date="2023" name="Front. Mar. Sci.">
        <title>A new Merluccius polli reference genome to investigate the effects of global change in West African waters.</title>
        <authorList>
            <person name="Mateo J.L."/>
            <person name="Blanco-Fernandez C."/>
            <person name="Garcia-Vazquez E."/>
            <person name="Machado-Schiaffino G."/>
        </authorList>
    </citation>
    <scope>NUCLEOTIDE SEQUENCE</scope>
    <source>
        <strain evidence="9">C29</strain>
        <tissue evidence="9">Fin</tissue>
    </source>
</reference>
<dbReference type="Pfam" id="PF05485">
    <property type="entry name" value="THAP"/>
    <property type="match status" value="1"/>
</dbReference>
<keyword evidence="3 6" id="KW-0863">Zinc-finger</keyword>
<feature type="region of interest" description="Disordered" evidence="7">
    <location>
        <begin position="73"/>
        <end position="144"/>
    </location>
</feature>
<evidence type="ECO:0000256" key="4">
    <source>
        <dbReference type="ARBA" id="ARBA00022833"/>
    </source>
</evidence>
<name>A0AA47NNE0_MERPO</name>
<dbReference type="InterPro" id="IPR006612">
    <property type="entry name" value="THAP_Znf"/>
</dbReference>
<accession>A0AA47NNE0</accession>
<dbReference type="InterPro" id="IPR027806">
    <property type="entry name" value="HARBI1_dom"/>
</dbReference>
<proteinExistence type="predicted"/>
<dbReference type="SUPFAM" id="SSF57716">
    <property type="entry name" value="Glucocorticoid receptor-like (DNA-binding domain)"/>
    <property type="match status" value="1"/>
</dbReference>